<protein>
    <submittedName>
        <fullName evidence="2">Trypsin-like peptidase domain-containing protein</fullName>
    </submittedName>
</protein>
<dbReference type="InterPro" id="IPR043504">
    <property type="entry name" value="Peptidase_S1_PA_chymotrypsin"/>
</dbReference>
<dbReference type="AlphaFoldDB" id="A0A7X1B4B2"/>
<dbReference type="InterPro" id="IPR001478">
    <property type="entry name" value="PDZ"/>
</dbReference>
<dbReference type="GO" id="GO:0004252">
    <property type="term" value="F:serine-type endopeptidase activity"/>
    <property type="evidence" value="ECO:0007669"/>
    <property type="project" value="InterPro"/>
</dbReference>
<comment type="caution">
    <text evidence="2">The sequence shown here is derived from an EMBL/GenBank/DDBJ whole genome shotgun (WGS) entry which is preliminary data.</text>
</comment>
<dbReference type="PRINTS" id="PR00834">
    <property type="entry name" value="PROTEASES2C"/>
</dbReference>
<feature type="domain" description="PDZ" evidence="1">
    <location>
        <begin position="214"/>
        <end position="300"/>
    </location>
</feature>
<dbReference type="PANTHER" id="PTHR43019">
    <property type="entry name" value="SERINE ENDOPROTEASE DEGS"/>
    <property type="match status" value="1"/>
</dbReference>
<dbReference type="Proteomes" id="UP000525652">
    <property type="component" value="Unassembled WGS sequence"/>
</dbReference>
<dbReference type="InterPro" id="IPR009003">
    <property type="entry name" value="Peptidase_S1_PA"/>
</dbReference>
<gene>
    <name evidence="2" type="ORF">H5P30_20340</name>
</gene>
<dbReference type="InterPro" id="IPR001940">
    <property type="entry name" value="Peptidase_S1C"/>
</dbReference>
<dbReference type="Pfam" id="PF00595">
    <property type="entry name" value="PDZ"/>
    <property type="match status" value="1"/>
</dbReference>
<dbReference type="PROSITE" id="PS50106">
    <property type="entry name" value="PDZ"/>
    <property type="match status" value="1"/>
</dbReference>
<name>A0A7X1B4B2_9BACT</name>
<dbReference type="Gene3D" id="2.30.42.10">
    <property type="match status" value="1"/>
</dbReference>
<dbReference type="GO" id="GO:0006508">
    <property type="term" value="P:proteolysis"/>
    <property type="evidence" value="ECO:0007669"/>
    <property type="project" value="InterPro"/>
</dbReference>
<keyword evidence="3" id="KW-1185">Reference proteome</keyword>
<proteinExistence type="predicted"/>
<dbReference type="PANTHER" id="PTHR43019:SF23">
    <property type="entry name" value="PROTEASE DO-LIKE 5, CHLOROPLASTIC"/>
    <property type="match status" value="1"/>
</dbReference>
<dbReference type="EMBL" id="JACHVA010000139">
    <property type="protein sequence ID" value="MBC2604140.1"/>
    <property type="molecule type" value="Genomic_DNA"/>
</dbReference>
<organism evidence="2 3">
    <name type="scientific">Puniceicoccus vermicola</name>
    <dbReference type="NCBI Taxonomy" id="388746"/>
    <lineage>
        <taxon>Bacteria</taxon>
        <taxon>Pseudomonadati</taxon>
        <taxon>Verrucomicrobiota</taxon>
        <taxon>Opitutia</taxon>
        <taxon>Puniceicoccales</taxon>
        <taxon>Puniceicoccaceae</taxon>
        <taxon>Puniceicoccus</taxon>
    </lineage>
</organism>
<dbReference type="Gene3D" id="2.40.10.10">
    <property type="entry name" value="Trypsin-like serine proteases"/>
    <property type="match status" value="2"/>
</dbReference>
<dbReference type="Pfam" id="PF13365">
    <property type="entry name" value="Trypsin_2"/>
    <property type="match status" value="1"/>
</dbReference>
<dbReference type="InterPro" id="IPR036034">
    <property type="entry name" value="PDZ_sf"/>
</dbReference>
<accession>A0A7X1B4B2</accession>
<sequence length="316" mass="33941">MSPLAVPHLFGSEALALERRLTTVFRDNNAKVVRIKAAYESETENGKVSLRVGTGFFVSSDGLILANSSVTEGARRIWVEQGDTSYVAEMVGSDAETNIALLQVTDQPKGSFDFIPVDEQPYPDVGTLLLSIGCALEFDPAPRLGLVSGQDSNFGQRVFPTAYIRTTIPANPGEGGSPVLDLNGRLLGMIVASLPEVGASYVIPASAIGRVRDDLMLNGSVQYGWIGVEVESRPRGADDEAPLLVTSVVPGGPSDVAGIQEGDRIQKINGLSVPTINVMRHRFFLARIGQYIDFMIEREDKVLDLGVRVGERPAAE</sequence>
<evidence type="ECO:0000313" key="3">
    <source>
        <dbReference type="Proteomes" id="UP000525652"/>
    </source>
</evidence>
<dbReference type="RefSeq" id="WP_354587340.1">
    <property type="nucleotide sequence ID" value="NZ_JBEPNX010000001.1"/>
</dbReference>
<dbReference type="SUPFAM" id="SSF50156">
    <property type="entry name" value="PDZ domain-like"/>
    <property type="match status" value="1"/>
</dbReference>
<evidence type="ECO:0000313" key="2">
    <source>
        <dbReference type="EMBL" id="MBC2604140.1"/>
    </source>
</evidence>
<evidence type="ECO:0000259" key="1">
    <source>
        <dbReference type="PROSITE" id="PS50106"/>
    </source>
</evidence>
<reference evidence="2 3" key="1">
    <citation type="submission" date="2020-07" db="EMBL/GenBank/DDBJ databases">
        <authorList>
            <person name="Feng X."/>
        </authorList>
    </citation>
    <scope>NUCLEOTIDE SEQUENCE [LARGE SCALE GENOMIC DNA]</scope>
    <source>
        <strain evidence="2 3">JCM14086</strain>
    </source>
</reference>
<dbReference type="SUPFAM" id="SSF50494">
    <property type="entry name" value="Trypsin-like serine proteases"/>
    <property type="match status" value="1"/>
</dbReference>
<dbReference type="SMART" id="SM00228">
    <property type="entry name" value="PDZ"/>
    <property type="match status" value="1"/>
</dbReference>